<gene>
    <name evidence="6" type="ORF">ACFS5J_11575</name>
</gene>
<dbReference type="SUPFAM" id="SSF46626">
    <property type="entry name" value="Cytochrome c"/>
    <property type="match status" value="1"/>
</dbReference>
<comment type="caution">
    <text evidence="6">The sequence shown here is derived from an EMBL/GenBank/DDBJ whole genome shotgun (WGS) entry which is preliminary data.</text>
</comment>
<keyword evidence="2 4" id="KW-0479">Metal-binding</keyword>
<dbReference type="InterPro" id="IPR009056">
    <property type="entry name" value="Cyt_c-like_dom"/>
</dbReference>
<feature type="domain" description="Cytochrome c" evidence="5">
    <location>
        <begin position="43"/>
        <end position="102"/>
    </location>
</feature>
<dbReference type="Gene3D" id="1.10.760.10">
    <property type="entry name" value="Cytochrome c-like domain"/>
    <property type="match status" value="1"/>
</dbReference>
<evidence type="ECO:0000256" key="2">
    <source>
        <dbReference type="ARBA" id="ARBA00022723"/>
    </source>
</evidence>
<dbReference type="PROSITE" id="PS51257">
    <property type="entry name" value="PROKAR_LIPOPROTEIN"/>
    <property type="match status" value="1"/>
</dbReference>
<dbReference type="PROSITE" id="PS51007">
    <property type="entry name" value="CYTC"/>
    <property type="match status" value="1"/>
</dbReference>
<sequence>MKLKVLGTFAIIGLLVACSSSKKAVAESKTHTLTEVVAIEMTPELAAGKTIFDNKCGKCHDLPEPSRYSKERWAPIMNSMAKKSKLSDDDRDMVYNYVTMNL</sequence>
<proteinExistence type="predicted"/>
<accession>A0ABW5YNN9</accession>
<keyword evidence="1 4" id="KW-0349">Heme</keyword>
<keyword evidence="3 4" id="KW-0408">Iron</keyword>
<dbReference type="InterPro" id="IPR036909">
    <property type="entry name" value="Cyt_c-like_dom_sf"/>
</dbReference>
<evidence type="ECO:0000259" key="5">
    <source>
        <dbReference type="PROSITE" id="PS51007"/>
    </source>
</evidence>
<keyword evidence="7" id="KW-1185">Reference proteome</keyword>
<dbReference type="RefSeq" id="WP_379812351.1">
    <property type="nucleotide sequence ID" value="NZ_JBHUPC010000017.1"/>
</dbReference>
<evidence type="ECO:0000256" key="3">
    <source>
        <dbReference type="ARBA" id="ARBA00023004"/>
    </source>
</evidence>
<evidence type="ECO:0000313" key="6">
    <source>
        <dbReference type="EMBL" id="MFD2892649.1"/>
    </source>
</evidence>
<evidence type="ECO:0000313" key="7">
    <source>
        <dbReference type="Proteomes" id="UP001597534"/>
    </source>
</evidence>
<reference evidence="7" key="1">
    <citation type="journal article" date="2019" name="Int. J. Syst. Evol. Microbiol.">
        <title>The Global Catalogue of Microorganisms (GCM) 10K type strain sequencing project: providing services to taxonomists for standard genome sequencing and annotation.</title>
        <authorList>
            <consortium name="The Broad Institute Genomics Platform"/>
            <consortium name="The Broad Institute Genome Sequencing Center for Infectious Disease"/>
            <person name="Wu L."/>
            <person name="Ma J."/>
        </authorList>
    </citation>
    <scope>NUCLEOTIDE SEQUENCE [LARGE SCALE GENOMIC DNA]</scope>
    <source>
        <strain evidence="7">KCTC 22671</strain>
    </source>
</reference>
<evidence type="ECO:0000256" key="1">
    <source>
        <dbReference type="ARBA" id="ARBA00022617"/>
    </source>
</evidence>
<protein>
    <submittedName>
        <fullName evidence="6">Cytochrome c</fullName>
    </submittedName>
</protein>
<dbReference type="EMBL" id="JBHUPC010000017">
    <property type="protein sequence ID" value="MFD2892649.1"/>
    <property type="molecule type" value="Genomic_DNA"/>
</dbReference>
<dbReference type="Proteomes" id="UP001597534">
    <property type="component" value="Unassembled WGS sequence"/>
</dbReference>
<organism evidence="6 7">
    <name type="scientific">Flavobacterium chuncheonense</name>
    <dbReference type="NCBI Taxonomy" id="2026653"/>
    <lineage>
        <taxon>Bacteria</taxon>
        <taxon>Pseudomonadati</taxon>
        <taxon>Bacteroidota</taxon>
        <taxon>Flavobacteriia</taxon>
        <taxon>Flavobacteriales</taxon>
        <taxon>Flavobacteriaceae</taxon>
        <taxon>Flavobacterium</taxon>
    </lineage>
</organism>
<name>A0ABW5YNN9_9FLAO</name>
<evidence type="ECO:0000256" key="4">
    <source>
        <dbReference type="PROSITE-ProRule" id="PRU00433"/>
    </source>
</evidence>